<dbReference type="NCBIfam" id="NF005591">
    <property type="entry name" value="PRK07318.1"/>
    <property type="match status" value="1"/>
</dbReference>
<comment type="caution">
    <text evidence="10">The sequence shown here is derived from an EMBL/GenBank/DDBJ whole genome shotgun (WGS) entry which is preliminary data.</text>
</comment>
<dbReference type="EMBL" id="WWVT01000006">
    <property type="protein sequence ID" value="MZL61609.1"/>
    <property type="molecule type" value="Genomic_DNA"/>
</dbReference>
<sequence length="463" mass="51693">MAREYVEKNTAEMVRCLKELVAIPGIFEDAPSKGAPFGKNIQKSLEYVLRMGQQMGFQVKNYDGYAGEITAGEGNRMIGILCHTDVVSAGEGWNTDPFDPVEKDGKLYGRGTSDDKGPLVSSLFAMKYLADNQLIPKDTCLRMIVGTDEEESWQCIRYYLDHAEILPQVSIVPDANFPLLYCEKGLLDFDLSSVESVDERAEIQIVELKGGRSRNIVPDEASCLLKCEDPKAAVKSIALPEQVTAKITDGFLKLSVRGISTHCMSPEKGFNAVSCLLETLGQFGEKLSHASYMKCFHQAIGMDYDGERLGCAMEDSAGALTFNVGTVNMDENGRIFLQCNIRYPASVEYNDIRELLERQLKKYGFFYNEVDYLAPVYHKKDSALIRCLMEAYQEVTGDMDTEPMAIGGATYARALPNAVAFGPLFPYEEELAHEANEFLSIESLQKMTEIFVKGLYKLMTEYR</sequence>
<dbReference type="SUPFAM" id="SSF53187">
    <property type="entry name" value="Zn-dependent exopeptidases"/>
    <property type="match status" value="1"/>
</dbReference>
<keyword evidence="4" id="KW-0479">Metal-binding</keyword>
<dbReference type="Gene3D" id="3.40.630.10">
    <property type="entry name" value="Zn peptidases"/>
    <property type="match status" value="1"/>
</dbReference>
<accession>A0A6L8TBV1</accession>
<dbReference type="NCBIfam" id="TIGR01887">
    <property type="entry name" value="dipeptidaselike"/>
    <property type="match status" value="1"/>
</dbReference>
<evidence type="ECO:0000256" key="8">
    <source>
        <dbReference type="ARBA" id="ARBA00023049"/>
    </source>
</evidence>
<evidence type="ECO:0000313" key="9">
    <source>
        <dbReference type="EMBL" id="MCG5034611.1"/>
    </source>
</evidence>
<dbReference type="GO" id="GO:0008270">
    <property type="term" value="F:zinc ion binding"/>
    <property type="evidence" value="ECO:0007669"/>
    <property type="project" value="InterPro"/>
</dbReference>
<dbReference type="InterPro" id="IPR036264">
    <property type="entry name" value="Bact_exopeptidase_dim_dom"/>
</dbReference>
<name>A0A6L8TBV1_9FIRM</name>
<dbReference type="InterPro" id="IPR050072">
    <property type="entry name" value="Peptidase_M20A"/>
</dbReference>
<comment type="cofactor">
    <cofactor evidence="1">
        <name>Zn(2+)</name>
        <dbReference type="ChEBI" id="CHEBI:29105"/>
    </cofactor>
</comment>
<organism evidence="10 11">
    <name type="scientific">Blautia massiliensis</name>
    <name type="common">ex Durand et al. 2017</name>
    <dbReference type="NCBI Taxonomy" id="1737424"/>
    <lineage>
        <taxon>Bacteria</taxon>
        <taxon>Bacillati</taxon>
        <taxon>Bacillota</taxon>
        <taxon>Clostridia</taxon>
        <taxon>Lachnospirales</taxon>
        <taxon>Lachnospiraceae</taxon>
        <taxon>Blautia</taxon>
    </lineage>
</organism>
<dbReference type="Proteomes" id="UP000473323">
    <property type="component" value="Unassembled WGS sequence"/>
</dbReference>
<dbReference type="PANTHER" id="PTHR43808">
    <property type="entry name" value="ACETYLORNITHINE DEACETYLASE"/>
    <property type="match status" value="1"/>
</dbReference>
<evidence type="ECO:0000256" key="6">
    <source>
        <dbReference type="ARBA" id="ARBA00022833"/>
    </source>
</evidence>
<dbReference type="PANTHER" id="PTHR43808:SF31">
    <property type="entry name" value="N-ACETYL-L-CITRULLINE DEACETYLASE"/>
    <property type="match status" value="1"/>
</dbReference>
<proteinExistence type="inferred from homology"/>
<evidence type="ECO:0000256" key="7">
    <source>
        <dbReference type="ARBA" id="ARBA00022997"/>
    </source>
</evidence>
<evidence type="ECO:0000256" key="2">
    <source>
        <dbReference type="ARBA" id="ARBA00006247"/>
    </source>
</evidence>
<dbReference type="Gene3D" id="3.30.70.360">
    <property type="match status" value="2"/>
</dbReference>
<evidence type="ECO:0000256" key="5">
    <source>
        <dbReference type="ARBA" id="ARBA00022801"/>
    </source>
</evidence>
<gene>
    <name evidence="10" type="primary">pepV</name>
    <name evidence="10" type="ORF">GT694_05985</name>
    <name evidence="9" type="ORF">L0P48_13515</name>
</gene>
<evidence type="ECO:0000256" key="3">
    <source>
        <dbReference type="ARBA" id="ARBA00022670"/>
    </source>
</evidence>
<dbReference type="AlphaFoldDB" id="A0A6L8TBV1"/>
<dbReference type="GO" id="GO:0006508">
    <property type="term" value="P:proteolysis"/>
    <property type="evidence" value="ECO:0007669"/>
    <property type="project" value="UniProtKB-KW"/>
</dbReference>
<keyword evidence="7 9" id="KW-0224">Dipeptidase</keyword>
<evidence type="ECO:0000313" key="10">
    <source>
        <dbReference type="EMBL" id="MZL61609.1"/>
    </source>
</evidence>
<protein>
    <submittedName>
        <fullName evidence="10">Dipeptidase PepV</fullName>
        <ecNumber evidence="9">3.4.13.-</ecNumber>
    </submittedName>
</protein>
<reference evidence="9" key="2">
    <citation type="submission" date="2022-01" db="EMBL/GenBank/DDBJ databases">
        <title>Collection of gut derived symbiotic bacterial strains cultured from healthy donors.</title>
        <authorList>
            <person name="Lin H."/>
            <person name="Kohout C."/>
            <person name="Waligurski E."/>
            <person name="Pamer E.G."/>
        </authorList>
    </citation>
    <scope>NUCLEOTIDE SEQUENCE</scope>
    <source>
        <strain evidence="9">DFI.1.11</strain>
    </source>
</reference>
<dbReference type="GO" id="GO:0008777">
    <property type="term" value="F:acetylornithine deacetylase activity"/>
    <property type="evidence" value="ECO:0007669"/>
    <property type="project" value="TreeGrafter"/>
</dbReference>
<keyword evidence="6" id="KW-0862">Zinc</keyword>
<dbReference type="InterPro" id="IPR010964">
    <property type="entry name" value="M20A_pepV-rel"/>
</dbReference>
<evidence type="ECO:0000256" key="1">
    <source>
        <dbReference type="ARBA" id="ARBA00001947"/>
    </source>
</evidence>
<dbReference type="EC" id="3.4.13.-" evidence="9"/>
<dbReference type="InterPro" id="IPR002933">
    <property type="entry name" value="Peptidase_M20"/>
</dbReference>
<dbReference type="RefSeq" id="WP_021977544.1">
    <property type="nucleotide sequence ID" value="NZ_CAKXSV010000035.1"/>
</dbReference>
<keyword evidence="8" id="KW-0482">Metalloprotease</keyword>
<dbReference type="Proteomes" id="UP001200089">
    <property type="component" value="Unassembled WGS sequence"/>
</dbReference>
<dbReference type="EMBL" id="JAKNDE010000018">
    <property type="protein sequence ID" value="MCG5034611.1"/>
    <property type="molecule type" value="Genomic_DNA"/>
</dbReference>
<dbReference type="SUPFAM" id="SSF55031">
    <property type="entry name" value="Bacterial exopeptidase dimerisation domain"/>
    <property type="match status" value="1"/>
</dbReference>
<dbReference type="GO" id="GO:0006526">
    <property type="term" value="P:L-arginine biosynthetic process"/>
    <property type="evidence" value="ECO:0007669"/>
    <property type="project" value="TreeGrafter"/>
</dbReference>
<evidence type="ECO:0000313" key="11">
    <source>
        <dbReference type="Proteomes" id="UP000473323"/>
    </source>
</evidence>
<keyword evidence="3" id="KW-0645">Protease</keyword>
<dbReference type="GO" id="GO:0016805">
    <property type="term" value="F:dipeptidase activity"/>
    <property type="evidence" value="ECO:0007669"/>
    <property type="project" value="UniProtKB-KW"/>
</dbReference>
<comment type="similarity">
    <text evidence="2">Belongs to the peptidase M20A family.</text>
</comment>
<reference evidence="10 11" key="1">
    <citation type="journal article" date="2019" name="Nat. Med.">
        <title>A library of human gut bacterial isolates paired with longitudinal multiomics data enables mechanistic microbiome research.</title>
        <authorList>
            <person name="Poyet M."/>
            <person name="Groussin M."/>
            <person name="Gibbons S.M."/>
            <person name="Avila-Pacheco J."/>
            <person name="Jiang X."/>
            <person name="Kearney S.M."/>
            <person name="Perrotta A.R."/>
            <person name="Berdy B."/>
            <person name="Zhao S."/>
            <person name="Lieberman T.D."/>
            <person name="Swanson P.K."/>
            <person name="Smith M."/>
            <person name="Roesemann S."/>
            <person name="Alexander J.E."/>
            <person name="Rich S.A."/>
            <person name="Livny J."/>
            <person name="Vlamakis H."/>
            <person name="Clish C."/>
            <person name="Bullock K."/>
            <person name="Deik A."/>
            <person name="Scott J."/>
            <person name="Pierce K.A."/>
            <person name="Xavier R.J."/>
            <person name="Alm E.J."/>
        </authorList>
    </citation>
    <scope>NUCLEOTIDE SEQUENCE [LARGE SCALE GENOMIC DNA]</scope>
    <source>
        <strain evidence="10 11">BIOML-A4</strain>
    </source>
</reference>
<dbReference type="GO" id="GO:0008237">
    <property type="term" value="F:metallopeptidase activity"/>
    <property type="evidence" value="ECO:0007669"/>
    <property type="project" value="UniProtKB-KW"/>
</dbReference>
<keyword evidence="5 9" id="KW-0378">Hydrolase</keyword>
<dbReference type="Pfam" id="PF01546">
    <property type="entry name" value="Peptidase_M20"/>
    <property type="match status" value="1"/>
</dbReference>
<evidence type="ECO:0000256" key="4">
    <source>
        <dbReference type="ARBA" id="ARBA00022723"/>
    </source>
</evidence>